<comment type="caution">
    <text evidence="1">The sequence shown here is derived from an EMBL/GenBank/DDBJ whole genome shotgun (WGS) entry which is preliminary data.</text>
</comment>
<organism evidence="1 2">
    <name type="scientific">Autumnicola lenta</name>
    <dbReference type="NCBI Taxonomy" id="3075593"/>
    <lineage>
        <taxon>Bacteria</taxon>
        <taxon>Pseudomonadati</taxon>
        <taxon>Bacteroidota</taxon>
        <taxon>Flavobacteriia</taxon>
        <taxon>Flavobacteriales</taxon>
        <taxon>Flavobacteriaceae</taxon>
        <taxon>Autumnicola</taxon>
    </lineage>
</organism>
<keyword evidence="2" id="KW-1185">Reference proteome</keyword>
<accession>A0ABU3CQD7</accession>
<dbReference type="RefSeq" id="WP_311496550.1">
    <property type="nucleotide sequence ID" value="NZ_JAVRHO010000055.1"/>
</dbReference>
<evidence type="ECO:0000313" key="2">
    <source>
        <dbReference type="Proteomes" id="UP001245285"/>
    </source>
</evidence>
<reference evidence="1 2" key="1">
    <citation type="submission" date="2023-09" db="EMBL/GenBank/DDBJ databases">
        <authorList>
            <person name="Rey-Velasco X."/>
        </authorList>
    </citation>
    <scope>NUCLEOTIDE SEQUENCE [LARGE SCALE GENOMIC DNA]</scope>
    <source>
        <strain evidence="1 2">F260</strain>
    </source>
</reference>
<gene>
    <name evidence="1" type="ORF">RM545_17375</name>
</gene>
<dbReference type="Proteomes" id="UP001245285">
    <property type="component" value="Unassembled WGS sequence"/>
</dbReference>
<sequence>MKYPLFFFLLLFITVNQNIYSQEDSNTKSIKTGIGLGFNNGKRETGMGLIYSVGYQKSYGKENRLRLNPNIIFGGFLPIGITDTRDQFYRITSFGFNLHYDLLKYKSLSLVTSPGIFVDYSRGLLGIGGWPEANNNTSEYFNTFYFGGKFSLGLRIAPDRKRLAYEIRPLNFQFGNKGFVLGYLMFGIDIKLGEY</sequence>
<evidence type="ECO:0008006" key="3">
    <source>
        <dbReference type="Google" id="ProtNLM"/>
    </source>
</evidence>
<protein>
    <recommendedName>
        <fullName evidence="3">Outer membrane protein beta-barrel domain-containing protein</fullName>
    </recommendedName>
</protein>
<dbReference type="EMBL" id="JAVRHO010000055">
    <property type="protein sequence ID" value="MDT0648462.1"/>
    <property type="molecule type" value="Genomic_DNA"/>
</dbReference>
<proteinExistence type="predicted"/>
<name>A0ABU3CQD7_9FLAO</name>
<evidence type="ECO:0000313" key="1">
    <source>
        <dbReference type="EMBL" id="MDT0648462.1"/>
    </source>
</evidence>